<dbReference type="Gene3D" id="3.40.309.10">
    <property type="entry name" value="Aldehyde Dehydrogenase, Chain A, domain 2"/>
    <property type="match status" value="1"/>
</dbReference>
<dbReference type="InterPro" id="IPR015590">
    <property type="entry name" value="Aldehyde_DH_dom"/>
</dbReference>
<feature type="active site" evidence="5">
    <location>
        <position position="251"/>
    </location>
</feature>
<reference evidence="10 11" key="1">
    <citation type="journal article" date="2018" name="BMC Genomics">
        <title>Genomic evidence for intraspecific hybridization in a clonal and extremely halotolerant yeast.</title>
        <authorList>
            <person name="Gostincar C."/>
            <person name="Stajich J.E."/>
            <person name="Zupancic J."/>
            <person name="Zalar P."/>
            <person name="Gunde-Cimerman N."/>
        </authorList>
    </citation>
    <scope>NUCLEOTIDE SEQUENCE [LARGE SCALE GENOMIC DNA]</scope>
    <source>
        <strain evidence="9 10">EXF-10513</strain>
        <strain evidence="8 11">EXF-171</strain>
    </source>
</reference>
<organism evidence="9 10">
    <name type="scientific">Hortaea werneckii</name>
    <name type="common">Black yeast</name>
    <name type="synonym">Cladosporium werneckii</name>
    <dbReference type="NCBI Taxonomy" id="91943"/>
    <lineage>
        <taxon>Eukaryota</taxon>
        <taxon>Fungi</taxon>
        <taxon>Dikarya</taxon>
        <taxon>Ascomycota</taxon>
        <taxon>Pezizomycotina</taxon>
        <taxon>Dothideomycetes</taxon>
        <taxon>Dothideomycetidae</taxon>
        <taxon>Mycosphaerellales</taxon>
        <taxon>Teratosphaeriaceae</taxon>
        <taxon>Hortaea</taxon>
    </lineage>
</organism>
<dbReference type="InterPro" id="IPR016160">
    <property type="entry name" value="Ald_DH_CS_CYS"/>
</dbReference>
<comment type="catalytic activity">
    <reaction evidence="4">
        <text>an aldehyde + NAD(+) + H2O = a carboxylate + NADH + 2 H(+)</text>
        <dbReference type="Rhea" id="RHEA:16185"/>
        <dbReference type="ChEBI" id="CHEBI:15377"/>
        <dbReference type="ChEBI" id="CHEBI:15378"/>
        <dbReference type="ChEBI" id="CHEBI:17478"/>
        <dbReference type="ChEBI" id="CHEBI:29067"/>
        <dbReference type="ChEBI" id="CHEBI:57540"/>
        <dbReference type="ChEBI" id="CHEBI:57945"/>
        <dbReference type="EC" id="1.2.1.3"/>
    </reaction>
</comment>
<dbReference type="FunFam" id="3.40.605.10:FF:000007">
    <property type="entry name" value="NAD/NADP-dependent betaine aldehyde dehydrogenase"/>
    <property type="match status" value="1"/>
</dbReference>
<evidence type="ECO:0000256" key="3">
    <source>
        <dbReference type="ARBA" id="ARBA00024226"/>
    </source>
</evidence>
<sequence>MAPSTTHQMWFAGHERAGRAEIIPILNPATGETFAFCHAASAEDVEDAVQVAHKTFQSGGWSRADRHHRADVLEKAATLLTQNLDELIAIEVQQTGRAIREMKAQVPSLVKWFKYYAAIIRTEERAVLPTTGQLHNWVERKPLGVVVQITPFNHPLLIAVKKLAPALAAGNSVIIKPSELTPITTIMLGKILKDAGLPDGVLSVLPGHGATTGKALVSHPLVRKVDVTGGTPAGRAIGALAGGNLASFTAELGGKAPVIVTEHANVDRAANGVCFGSFIASGQTCVAATRIIVEKSVLPRILDCLREKARSIERRMGAPTNPASQMGPLISEKQLQVVTTLVSDASTRGLEIVTGGRRMTGSSPLDGFSLSSGYFYAPTVITDSTNSKVVNARLWKEEAFGPVIVVVPYEGEEEALQLANDTEFGLGAAVWTENLSEAHRISDKIEAGICWVNTHHRNDPSSPWGGINSSGVGSENGIDAYHAYTTTRSIIMNYATAEQSIETEDWFKEGDGAVRYG</sequence>
<keyword evidence="2 6" id="KW-0560">Oxidoreductase</keyword>
<dbReference type="CDD" id="cd07114">
    <property type="entry name" value="ALDH_DhaS"/>
    <property type="match status" value="1"/>
</dbReference>
<dbReference type="InterPro" id="IPR016161">
    <property type="entry name" value="Ald_DH/histidinol_DH"/>
</dbReference>
<dbReference type="Proteomes" id="UP000281468">
    <property type="component" value="Unassembled WGS sequence"/>
</dbReference>
<proteinExistence type="inferred from homology"/>
<dbReference type="PROSITE" id="PS00070">
    <property type="entry name" value="ALDEHYDE_DEHYDR_CYS"/>
    <property type="match status" value="1"/>
</dbReference>
<dbReference type="EC" id="1.2.1.3" evidence="3"/>
<gene>
    <name evidence="8" type="ORF">D0862_14813</name>
    <name evidence="9" type="ORF">D0864_01027</name>
</gene>
<evidence type="ECO:0000313" key="11">
    <source>
        <dbReference type="Proteomes" id="UP000281468"/>
    </source>
</evidence>
<dbReference type="InterPro" id="IPR016163">
    <property type="entry name" value="Ald_DH_C"/>
</dbReference>
<evidence type="ECO:0000256" key="5">
    <source>
        <dbReference type="PROSITE-ProRule" id="PRU10007"/>
    </source>
</evidence>
<dbReference type="AlphaFoldDB" id="A0A3M7HD14"/>
<dbReference type="FunFam" id="3.40.309.10:FF:000009">
    <property type="entry name" value="Aldehyde dehydrogenase A"/>
    <property type="match status" value="1"/>
</dbReference>
<dbReference type="Proteomes" id="UP000269539">
    <property type="component" value="Unassembled WGS sequence"/>
</dbReference>
<protein>
    <recommendedName>
        <fullName evidence="3">aldehyde dehydrogenase (NAD(+))</fullName>
        <ecNumber evidence="3">1.2.1.3</ecNumber>
    </recommendedName>
</protein>
<accession>A0A3M7HD14</accession>
<dbReference type="GO" id="GO:0004029">
    <property type="term" value="F:aldehyde dehydrogenase (NAD+) activity"/>
    <property type="evidence" value="ECO:0007669"/>
    <property type="project" value="UniProtKB-EC"/>
</dbReference>
<feature type="domain" description="Aldehyde dehydrogenase" evidence="7">
    <location>
        <begin position="21"/>
        <end position="490"/>
    </location>
</feature>
<evidence type="ECO:0000313" key="10">
    <source>
        <dbReference type="Proteomes" id="UP000269539"/>
    </source>
</evidence>
<dbReference type="EMBL" id="QWIQ01001116">
    <property type="protein sequence ID" value="RMY69930.1"/>
    <property type="molecule type" value="Genomic_DNA"/>
</dbReference>
<evidence type="ECO:0000313" key="8">
    <source>
        <dbReference type="EMBL" id="RMY69930.1"/>
    </source>
</evidence>
<dbReference type="PANTHER" id="PTHR11699">
    <property type="entry name" value="ALDEHYDE DEHYDROGENASE-RELATED"/>
    <property type="match status" value="1"/>
</dbReference>
<evidence type="ECO:0000259" key="7">
    <source>
        <dbReference type="Pfam" id="PF00171"/>
    </source>
</evidence>
<dbReference type="Gene3D" id="3.40.605.10">
    <property type="entry name" value="Aldehyde Dehydrogenase, Chain A, domain 1"/>
    <property type="match status" value="1"/>
</dbReference>
<dbReference type="SUPFAM" id="SSF53720">
    <property type="entry name" value="ALDH-like"/>
    <property type="match status" value="1"/>
</dbReference>
<evidence type="ECO:0000313" key="9">
    <source>
        <dbReference type="EMBL" id="RMZ11291.1"/>
    </source>
</evidence>
<dbReference type="EMBL" id="QWIO01000058">
    <property type="protein sequence ID" value="RMZ11291.1"/>
    <property type="molecule type" value="Genomic_DNA"/>
</dbReference>
<comment type="similarity">
    <text evidence="1 6">Belongs to the aldehyde dehydrogenase family.</text>
</comment>
<dbReference type="OrthoDB" id="310895at2759"/>
<name>A0A3M7HD14_HORWE</name>
<evidence type="ECO:0000256" key="6">
    <source>
        <dbReference type="RuleBase" id="RU003345"/>
    </source>
</evidence>
<dbReference type="InterPro" id="IPR029510">
    <property type="entry name" value="Ald_DH_CS_GLU"/>
</dbReference>
<evidence type="ECO:0000256" key="1">
    <source>
        <dbReference type="ARBA" id="ARBA00009986"/>
    </source>
</evidence>
<evidence type="ECO:0000256" key="2">
    <source>
        <dbReference type="ARBA" id="ARBA00023002"/>
    </source>
</evidence>
<dbReference type="VEuPathDB" id="FungiDB:BTJ68_07575"/>
<dbReference type="Pfam" id="PF00171">
    <property type="entry name" value="Aldedh"/>
    <property type="match status" value="1"/>
</dbReference>
<comment type="caution">
    <text evidence="9">The sequence shown here is derived from an EMBL/GenBank/DDBJ whole genome shotgun (WGS) entry which is preliminary data.</text>
</comment>
<evidence type="ECO:0000256" key="4">
    <source>
        <dbReference type="ARBA" id="ARBA00049194"/>
    </source>
</evidence>
<dbReference type="InterPro" id="IPR016162">
    <property type="entry name" value="Ald_DH_N"/>
</dbReference>
<dbReference type="PROSITE" id="PS00687">
    <property type="entry name" value="ALDEHYDE_DEHYDR_GLU"/>
    <property type="match status" value="1"/>
</dbReference>